<dbReference type="Pfam" id="PF08665">
    <property type="entry name" value="PglZ"/>
    <property type="match status" value="1"/>
</dbReference>
<protein>
    <submittedName>
        <fullName evidence="1">BREX-3 system phosphatase PglZ</fullName>
    </submittedName>
</protein>
<comment type="caution">
    <text evidence="1">The sequence shown here is derived from an EMBL/GenBank/DDBJ whole genome shotgun (WGS) entry which is preliminary data.</text>
</comment>
<name>A0ABW7EWZ1_9BURK</name>
<dbReference type="Proteomes" id="UP001606300">
    <property type="component" value="Unassembled WGS sequence"/>
</dbReference>
<sequence length="662" mass="72955">MSAFADHILSAFPADLARLWIAVDPDDVLLDEGILAGLRERGFELVPFEDSIAFRLIYEDEHLRRWQASDADAPKSLVLHLRAEDASALPADYLADGRLVTLSLAELFPRMSYAVMRQLDPAVLPGLYDAQVHASQDLGDAATKEFVLLHTYRLSPHLISRSEELWGALFKLHYRGDGLPELLAEHIAAVLGRQGAFSKLPLKRLFASRTEMLRAVQAAWEHYVDAFGLKGQRVGERDVRWAEPPAIPFEHPEVRVYVDSMFLDGALHPVEVQGSSDALPEWARVGVVTDPLARRNLVAQGINTLAKEIPGAEASHRDWTEWARRFGEVSSRHHVLDSSRAESLRTAMMELRAAADAALLAWCRKHFGDLPSLPAVKAPAMVHHVPRYLAMRRSAGAAKVALVVFDGLAVDQWVTIRELLVQAKAPFKFEESACFAWLPTLTSVSRQALFSGLRPREFADNIDSTAAEPQLWSRFWQDHELKSPEVLYRKGLRRNDQLEELEAALNAPGIKVAGLVVDTVDEIIHGAVLGKRGVAGQITEWCSTGFVQKLFGKLLELGFDVYLTADHGNCDAMGIGRPSQGVLAETRGERVRTYRGEAVRAETAQAWPATEVLDVPGLPAGFMPLYAGQAAAFVTAGDPVVVHGGPSVEELIVPFVRVSSTE</sequence>
<dbReference type="EMBL" id="JBIGHY010000022">
    <property type="protein sequence ID" value="MFG6417339.1"/>
    <property type="molecule type" value="Genomic_DNA"/>
</dbReference>
<dbReference type="NCBIfam" id="NF033449">
    <property type="entry name" value="BREX_PglZ_3"/>
    <property type="match status" value="1"/>
</dbReference>
<dbReference type="RefSeq" id="WP_394473397.1">
    <property type="nucleotide sequence ID" value="NZ_JBIGHY010000022.1"/>
</dbReference>
<organism evidence="1 2">
    <name type="scientific">Pelomonas dachongensis</name>
    <dbReference type="NCBI Taxonomy" id="3299029"/>
    <lineage>
        <taxon>Bacteria</taxon>
        <taxon>Pseudomonadati</taxon>
        <taxon>Pseudomonadota</taxon>
        <taxon>Betaproteobacteria</taxon>
        <taxon>Burkholderiales</taxon>
        <taxon>Sphaerotilaceae</taxon>
        <taxon>Roseateles</taxon>
    </lineage>
</organism>
<evidence type="ECO:0000313" key="1">
    <source>
        <dbReference type="EMBL" id="MFG6417339.1"/>
    </source>
</evidence>
<reference evidence="1 2" key="1">
    <citation type="submission" date="2024-09" db="EMBL/GenBank/DDBJ databases">
        <title>Novel species of the genus Pelomonas and Roseateles isolated from streams.</title>
        <authorList>
            <person name="Lu H."/>
        </authorList>
    </citation>
    <scope>NUCLEOTIDE SEQUENCE [LARGE SCALE GENOMIC DNA]</scope>
    <source>
        <strain evidence="1 2">DC23W</strain>
    </source>
</reference>
<proteinExistence type="predicted"/>
<accession>A0ABW7EWZ1</accession>
<gene>
    <name evidence="1" type="primary">pglZ</name>
    <name evidence="1" type="ORF">ACG02S_25945</name>
</gene>
<keyword evidence="2" id="KW-1185">Reference proteome</keyword>
<evidence type="ECO:0000313" key="2">
    <source>
        <dbReference type="Proteomes" id="UP001606300"/>
    </source>
</evidence>